<comment type="caution">
    <text evidence="9">The sequence shown here is derived from an EMBL/GenBank/DDBJ whole genome shotgun (WGS) entry which is preliminary data.</text>
</comment>
<comment type="catalytic activity">
    <reaction evidence="6 7">
        <text>L-threonylcarbamoyladenylate + adenosine(37) in tRNA = N(6)-L-threonylcarbamoyladenosine(37) in tRNA + AMP + H(+)</text>
        <dbReference type="Rhea" id="RHEA:37059"/>
        <dbReference type="Rhea" id="RHEA-COMP:10162"/>
        <dbReference type="Rhea" id="RHEA-COMP:10163"/>
        <dbReference type="ChEBI" id="CHEBI:15378"/>
        <dbReference type="ChEBI" id="CHEBI:73682"/>
        <dbReference type="ChEBI" id="CHEBI:74411"/>
        <dbReference type="ChEBI" id="CHEBI:74418"/>
        <dbReference type="ChEBI" id="CHEBI:456215"/>
        <dbReference type="EC" id="2.3.1.234"/>
    </reaction>
</comment>
<keyword evidence="4 7" id="KW-0479">Metal-binding</keyword>
<keyword evidence="10" id="KW-1185">Reference proteome</keyword>
<comment type="subcellular location">
    <subcellularLocation>
        <location evidence="7">Mitochondrion</location>
    </subcellularLocation>
</comment>
<dbReference type="InterPro" id="IPR022450">
    <property type="entry name" value="TsaD"/>
</dbReference>
<evidence type="ECO:0000256" key="6">
    <source>
        <dbReference type="ARBA" id="ARBA00048117"/>
    </source>
</evidence>
<dbReference type="CDD" id="cd24134">
    <property type="entry name" value="ASKHA_NBD_OSGEPL1_QRI7_euk"/>
    <property type="match status" value="1"/>
</dbReference>
<gene>
    <name evidence="9" type="ORF">CLODIP_2_CD06293</name>
</gene>
<comment type="similarity">
    <text evidence="7">Belongs to the KAE1 / TsaD family.</text>
</comment>
<proteinExistence type="inferred from homology"/>
<dbReference type="GO" id="GO:0005739">
    <property type="term" value="C:mitochondrion"/>
    <property type="evidence" value="ECO:0007669"/>
    <property type="project" value="UniProtKB-SubCell"/>
</dbReference>
<evidence type="ECO:0000256" key="4">
    <source>
        <dbReference type="ARBA" id="ARBA00022723"/>
    </source>
</evidence>
<dbReference type="InterPro" id="IPR000905">
    <property type="entry name" value="Gcp-like_dom"/>
</dbReference>
<comment type="subunit">
    <text evidence="7">Homodimer.</text>
</comment>
<dbReference type="NCBIfam" id="TIGR03723">
    <property type="entry name" value="T6A_TsaD_YgjD"/>
    <property type="match status" value="1"/>
</dbReference>
<dbReference type="PRINTS" id="PR00789">
    <property type="entry name" value="OSIALOPTASE"/>
</dbReference>
<dbReference type="Proteomes" id="UP000494165">
    <property type="component" value="Unassembled WGS sequence"/>
</dbReference>
<comment type="function">
    <text evidence="7">Required for the formation of a threonylcarbamoyl group on adenosine at position 37 (t(6)A37) in mitochondrial tRNAs that read codons beginning with adenine. Probably involved in the transfer of the threonylcarbamoyl moiety of threonylcarbamoyl-AMP (TC-AMP) to the N6 group of A37. Involved in mitochondrial genome maintenance.</text>
</comment>
<organism evidence="9 10">
    <name type="scientific">Cloeon dipterum</name>
    <dbReference type="NCBI Taxonomy" id="197152"/>
    <lineage>
        <taxon>Eukaryota</taxon>
        <taxon>Metazoa</taxon>
        <taxon>Ecdysozoa</taxon>
        <taxon>Arthropoda</taxon>
        <taxon>Hexapoda</taxon>
        <taxon>Insecta</taxon>
        <taxon>Pterygota</taxon>
        <taxon>Palaeoptera</taxon>
        <taxon>Ephemeroptera</taxon>
        <taxon>Pisciforma</taxon>
        <taxon>Baetidae</taxon>
        <taxon>Cloeon</taxon>
    </lineage>
</organism>
<evidence type="ECO:0000256" key="3">
    <source>
        <dbReference type="ARBA" id="ARBA00022694"/>
    </source>
</evidence>
<dbReference type="AlphaFoldDB" id="A0A8S1CY88"/>
<keyword evidence="7" id="KW-0496">Mitochondrion</keyword>
<dbReference type="PANTHER" id="PTHR11735">
    <property type="entry name" value="TRNA N6-ADENOSINE THREONYLCARBAMOYLTRANSFERASE"/>
    <property type="match status" value="1"/>
</dbReference>
<dbReference type="HAMAP" id="MF_01445">
    <property type="entry name" value="TsaD"/>
    <property type="match status" value="1"/>
</dbReference>
<dbReference type="Pfam" id="PF00814">
    <property type="entry name" value="TsaD"/>
    <property type="match status" value="1"/>
</dbReference>
<dbReference type="OrthoDB" id="10259622at2759"/>
<accession>A0A8S1CY88</accession>
<dbReference type="InterPro" id="IPR017861">
    <property type="entry name" value="KAE1/TsaD"/>
</dbReference>
<feature type="domain" description="Gcp-like" evidence="8">
    <location>
        <begin position="74"/>
        <end position="383"/>
    </location>
</feature>
<comment type="cofactor">
    <cofactor evidence="7">
        <name>a divalent metal cation</name>
        <dbReference type="ChEBI" id="CHEBI:60240"/>
    </cofactor>
    <text evidence="7">Binds 1 divalent metal cation per subunit.</text>
</comment>
<keyword evidence="3 7" id="KW-0819">tRNA processing</keyword>
<reference evidence="9 10" key="1">
    <citation type="submission" date="2020-04" db="EMBL/GenBank/DDBJ databases">
        <authorList>
            <person name="Alioto T."/>
            <person name="Alioto T."/>
            <person name="Gomez Garrido J."/>
        </authorList>
    </citation>
    <scope>NUCLEOTIDE SEQUENCE [LARGE SCALE GENOMIC DNA]</scope>
</reference>
<dbReference type="GO" id="GO:0046872">
    <property type="term" value="F:metal ion binding"/>
    <property type="evidence" value="ECO:0007669"/>
    <property type="project" value="UniProtKB-KW"/>
</dbReference>
<dbReference type="EC" id="2.3.1.234" evidence="1"/>
<evidence type="ECO:0000256" key="2">
    <source>
        <dbReference type="ARBA" id="ARBA00022679"/>
    </source>
</evidence>
<dbReference type="PANTHER" id="PTHR11735:SF6">
    <property type="entry name" value="TRNA N6-ADENOSINE THREONYLCARBAMOYLTRANSFERASE, MITOCHONDRIAL"/>
    <property type="match status" value="1"/>
</dbReference>
<dbReference type="SUPFAM" id="SSF53067">
    <property type="entry name" value="Actin-like ATPase domain"/>
    <property type="match status" value="1"/>
</dbReference>
<dbReference type="Gene3D" id="3.30.420.40">
    <property type="match status" value="2"/>
</dbReference>
<evidence type="ECO:0000259" key="8">
    <source>
        <dbReference type="Pfam" id="PF00814"/>
    </source>
</evidence>
<evidence type="ECO:0000256" key="7">
    <source>
        <dbReference type="HAMAP-Rule" id="MF_03179"/>
    </source>
</evidence>
<evidence type="ECO:0000256" key="5">
    <source>
        <dbReference type="ARBA" id="ARBA00023315"/>
    </source>
</evidence>
<dbReference type="EMBL" id="CADEPI010000076">
    <property type="protein sequence ID" value="CAB3372781.1"/>
    <property type="molecule type" value="Genomic_DNA"/>
</dbReference>
<name>A0A8S1CY88_9INSE</name>
<evidence type="ECO:0000313" key="10">
    <source>
        <dbReference type="Proteomes" id="UP000494165"/>
    </source>
</evidence>
<dbReference type="NCBIfam" id="TIGR00329">
    <property type="entry name" value="gcp_kae1"/>
    <property type="match status" value="1"/>
</dbReference>
<dbReference type="GO" id="GO:0002949">
    <property type="term" value="P:tRNA threonylcarbamoyladenosine modification"/>
    <property type="evidence" value="ECO:0007669"/>
    <property type="project" value="UniProtKB-UniRule"/>
</dbReference>
<dbReference type="InterPro" id="IPR043129">
    <property type="entry name" value="ATPase_NBD"/>
</dbReference>
<sequence length="447" mass="49096">MALRTLLPSIPKLILFSSTRNSTAFCKSSPLNRSVILNTCSNFKSFSTDSNFMVLGIETSCDDTGCAIVDSNGTILGESLHSQLKVHLDHGGIVPPVASDLHRAHIDQVVDEAIRASGVDIYDIAAIATTNRPGLPLSLEIGLLKGKKMARDLGVPFIPIHHMEAHALTIRMLEKDVQFPFLVLLASGGHCILAVAQQVDKFLILGQTINNAPGEQFDKAARKLNLKVIPGLENVCGGAAIEILARKGYSSAFPFSTSMTQYQDCNFSFAGITMNLYGHVKKIQKKFDLVDGDILPGLEDLCASYQHAVTKHICQRLQRAMEFVDRKELIPLGQGPRAFVVSGGVASNRYIKMAMEVICSEYDYKLYAPPPRLCTDNGVMIAWNGVERWKAQSGIAENLDDVDFYGKCPIGTDISQEVAAESIKCKWIKLKALRQMSEFVYLDEAQR</sequence>
<evidence type="ECO:0000313" key="9">
    <source>
        <dbReference type="EMBL" id="CAB3372781.1"/>
    </source>
</evidence>
<dbReference type="GO" id="GO:0061711">
    <property type="term" value="F:tRNA N(6)-L-threonylcarbamoyladenine synthase activity"/>
    <property type="evidence" value="ECO:0007669"/>
    <property type="project" value="UniProtKB-EC"/>
</dbReference>
<evidence type="ECO:0000256" key="1">
    <source>
        <dbReference type="ARBA" id="ARBA00012156"/>
    </source>
</evidence>
<keyword evidence="2 7" id="KW-0808">Transferase</keyword>
<keyword evidence="5 7" id="KW-0012">Acyltransferase</keyword>
<protein>
    <recommendedName>
        <fullName evidence="1">N(6)-L-threonylcarbamoyladenine synthase</fullName>
        <ecNumber evidence="1">2.3.1.234</ecNumber>
    </recommendedName>
</protein>